<dbReference type="GO" id="GO:0004526">
    <property type="term" value="F:ribonuclease P activity"/>
    <property type="evidence" value="ECO:0007669"/>
    <property type="project" value="TreeGrafter"/>
</dbReference>
<dbReference type="PANTHER" id="PTHR15396">
    <property type="entry name" value="RIBONUCLEASE P PROTEIN SUBUNIT P40"/>
    <property type="match status" value="1"/>
</dbReference>
<dbReference type="RefSeq" id="XP_030064616.1">
    <property type="nucleotide sequence ID" value="XM_030208756.1"/>
</dbReference>
<dbReference type="GO" id="GO:0000172">
    <property type="term" value="C:ribonuclease MRP complex"/>
    <property type="evidence" value="ECO:0007669"/>
    <property type="project" value="TreeGrafter"/>
</dbReference>
<proteinExistence type="predicted"/>
<evidence type="ECO:0000313" key="2">
    <source>
        <dbReference type="RefSeq" id="XP_030064616.1"/>
    </source>
</evidence>
<dbReference type="Pfam" id="PF08584">
    <property type="entry name" value="Ribonuc_P_40"/>
    <property type="match status" value="1"/>
</dbReference>
<dbReference type="OrthoDB" id="63112at2759"/>
<dbReference type="FunCoup" id="A0A6P7YI90">
    <property type="interactions" value="606"/>
</dbReference>
<dbReference type="InParanoid" id="A0A6P7YI90"/>
<dbReference type="CTD" id="10799"/>
<protein>
    <submittedName>
        <fullName evidence="2">Ribonuclease P protein subunit p40</fullName>
    </submittedName>
</protein>
<organism evidence="1 2">
    <name type="scientific">Microcaecilia unicolor</name>
    <dbReference type="NCBI Taxonomy" id="1415580"/>
    <lineage>
        <taxon>Eukaryota</taxon>
        <taxon>Metazoa</taxon>
        <taxon>Chordata</taxon>
        <taxon>Craniata</taxon>
        <taxon>Vertebrata</taxon>
        <taxon>Euteleostomi</taxon>
        <taxon>Amphibia</taxon>
        <taxon>Gymnophiona</taxon>
        <taxon>Siphonopidae</taxon>
        <taxon>Microcaecilia</taxon>
    </lineage>
</organism>
<dbReference type="GO" id="GO:0030681">
    <property type="term" value="C:multimeric ribonuclease P complex"/>
    <property type="evidence" value="ECO:0007669"/>
    <property type="project" value="TreeGrafter"/>
</dbReference>
<accession>A0A6P7YI90</accession>
<dbReference type="GO" id="GO:0000171">
    <property type="term" value="F:ribonuclease MRP activity"/>
    <property type="evidence" value="ECO:0007669"/>
    <property type="project" value="TreeGrafter"/>
</dbReference>
<name>A0A6P7YI90_9AMPH</name>
<gene>
    <name evidence="2" type="primary">RPP40</name>
</gene>
<keyword evidence="1" id="KW-1185">Reference proteome</keyword>
<dbReference type="AlphaFoldDB" id="A0A6P7YI90"/>
<sequence>MLREWERCPRHLLVSERSNFQLERSRHGVAVRGHPFNYRVSFLIPECGALPVKLKSVIKNFGKYYLVKDLPLHEFVNHDFINIFIKKGAFYALSYNTKIDQDNTAAVLPTGKLILSVDKDTYEELGLQGQPSRYSGKKVMRYIVTIDLTDASFLPDTKKHKRVLWALKENMPLKFDFLLAWHSTDVEVSTAMSYFSKLKMKEYEPNITSSILRDLHCPVLQNSELQGKPEESCSAHELFDWLGAVYNNVDCNNHSYSFISTYCCPQPSAVLSQAYMCTVTGFILPEKIHHLMDHLCQYFDEPKLAQWVSLTVHGFADSPVSWKESEHGFHKSGENLYNFVIFNNQDYWLQMAVGTNDDCPP</sequence>
<evidence type="ECO:0000313" key="1">
    <source>
        <dbReference type="Proteomes" id="UP000515156"/>
    </source>
</evidence>
<dbReference type="InterPro" id="IPR013893">
    <property type="entry name" value="RNase_P_Rpp40"/>
</dbReference>
<dbReference type="Proteomes" id="UP000515156">
    <property type="component" value="Chromosome 1"/>
</dbReference>
<dbReference type="GeneID" id="115473709"/>
<dbReference type="KEGG" id="muo:115473709"/>
<dbReference type="PANTHER" id="PTHR15396:SF1">
    <property type="entry name" value="RIBONUCLEASE P PROTEIN SUBUNIT P40"/>
    <property type="match status" value="1"/>
</dbReference>
<reference evidence="2" key="1">
    <citation type="submission" date="2025-08" db="UniProtKB">
        <authorList>
            <consortium name="RefSeq"/>
        </authorList>
    </citation>
    <scope>IDENTIFICATION</scope>
</reference>
<dbReference type="GO" id="GO:0001682">
    <property type="term" value="P:tRNA 5'-leader removal"/>
    <property type="evidence" value="ECO:0007669"/>
    <property type="project" value="InterPro"/>
</dbReference>
<dbReference type="GO" id="GO:0000447">
    <property type="term" value="P:endonucleolytic cleavage in ITS1 to separate SSU-rRNA from 5.8S rRNA and LSU-rRNA from tricistronic rRNA transcript (SSU-rRNA, 5.8S rRNA, LSU-rRNA)"/>
    <property type="evidence" value="ECO:0007669"/>
    <property type="project" value="TreeGrafter"/>
</dbReference>